<feature type="transmembrane region" description="Helical" evidence="1">
    <location>
        <begin position="141"/>
        <end position="158"/>
    </location>
</feature>
<dbReference type="RefSeq" id="WP_386676787.1">
    <property type="nucleotide sequence ID" value="NZ_JBHLTG010000016.1"/>
</dbReference>
<keyword evidence="3" id="KW-1185">Reference proteome</keyword>
<feature type="transmembrane region" description="Helical" evidence="1">
    <location>
        <begin position="21"/>
        <end position="41"/>
    </location>
</feature>
<dbReference type="InterPro" id="IPR018688">
    <property type="entry name" value="PpoB2-like"/>
</dbReference>
<feature type="transmembrane region" description="Helical" evidence="1">
    <location>
        <begin position="106"/>
        <end position="129"/>
    </location>
</feature>
<dbReference type="Pfam" id="PF09948">
    <property type="entry name" value="PpoB2"/>
    <property type="match status" value="1"/>
</dbReference>
<evidence type="ECO:0000313" key="3">
    <source>
        <dbReference type="Proteomes" id="UP001589896"/>
    </source>
</evidence>
<evidence type="ECO:0000256" key="1">
    <source>
        <dbReference type="SAM" id="Phobius"/>
    </source>
</evidence>
<evidence type="ECO:0000313" key="2">
    <source>
        <dbReference type="EMBL" id="MFC0682613.1"/>
    </source>
</evidence>
<reference evidence="2 3" key="1">
    <citation type="submission" date="2024-09" db="EMBL/GenBank/DDBJ databases">
        <authorList>
            <person name="Sun Q."/>
            <person name="Mori K."/>
        </authorList>
    </citation>
    <scope>NUCLEOTIDE SEQUENCE [LARGE SCALE GENOMIC DNA]</scope>
    <source>
        <strain evidence="2 3">KCTC 23076</strain>
    </source>
</reference>
<dbReference type="Proteomes" id="UP001589896">
    <property type="component" value="Unassembled WGS sequence"/>
</dbReference>
<organism evidence="2 3">
    <name type="scientific">Lysobacter korlensis</name>
    <dbReference type="NCBI Taxonomy" id="553636"/>
    <lineage>
        <taxon>Bacteria</taxon>
        <taxon>Pseudomonadati</taxon>
        <taxon>Pseudomonadota</taxon>
        <taxon>Gammaproteobacteria</taxon>
        <taxon>Lysobacterales</taxon>
        <taxon>Lysobacteraceae</taxon>
        <taxon>Lysobacter</taxon>
    </lineage>
</organism>
<proteinExistence type="predicted"/>
<gene>
    <name evidence="2" type="ORF">ACFFGH_32695</name>
</gene>
<feature type="transmembrane region" description="Helical" evidence="1">
    <location>
        <begin position="236"/>
        <end position="255"/>
    </location>
</feature>
<accession>A0ABV6S3C6</accession>
<protein>
    <submittedName>
        <fullName evidence="2">DUF2182 domain-containing protein</fullName>
    </submittedName>
</protein>
<name>A0ABV6S3C6_9GAMM</name>
<comment type="caution">
    <text evidence="2">The sequence shown here is derived from an EMBL/GenBank/DDBJ whole genome shotgun (WGS) entry which is preliminary data.</text>
</comment>
<dbReference type="EMBL" id="JBHLTG010000016">
    <property type="protein sequence ID" value="MFC0682613.1"/>
    <property type="molecule type" value="Genomic_DNA"/>
</dbReference>
<keyword evidence="1" id="KW-1133">Transmembrane helix</keyword>
<sequence>MSVLELVPQSLRPGAPRAGRAGRGLLAGSALAWVALLLLWLPLGVSGADPHAHHAVPGPSGGAPALDAWSPAWAGGWMLMVAAMMWPLLVPTVDRVARSAYPSWRVGLAATAVAASTALWLALGLAAASVAQVASVPAGSVWWQLAFVLVAAGAWRSARRTRLLWRCVKLPPVAPGGLRGVRDAAGAGVVAWRRCAALCGPLMIAMVVGHDPVVLVAASLSVWWEARHPRAWRDPVPLLLIGVAALGAVGGEFMTP</sequence>
<feature type="transmembrane region" description="Helical" evidence="1">
    <location>
        <begin position="74"/>
        <end position="94"/>
    </location>
</feature>
<keyword evidence="1" id="KW-0812">Transmembrane</keyword>
<keyword evidence="1" id="KW-0472">Membrane</keyword>